<accession>A0A7X2H655</accession>
<dbReference type="SUPFAM" id="SSF55874">
    <property type="entry name" value="ATPase domain of HSP90 chaperone/DNA topoisomerase II/histidine kinase"/>
    <property type="match status" value="2"/>
</dbReference>
<dbReference type="InterPro" id="IPR008979">
    <property type="entry name" value="Galactose-bd-like_sf"/>
</dbReference>
<keyword evidence="5 12" id="KW-0597">Phosphoprotein</keyword>
<dbReference type="InterPro" id="IPR011623">
    <property type="entry name" value="7TMR_DISM_rcpt_extracell_dom1"/>
</dbReference>
<feature type="modified residue" description="4-aspartylphosphate" evidence="12">
    <location>
        <position position="758"/>
    </location>
</feature>
<proteinExistence type="predicted"/>
<feature type="domain" description="Histidine kinase" evidence="14">
    <location>
        <begin position="934"/>
        <end position="1038"/>
    </location>
</feature>
<dbReference type="PANTHER" id="PTHR43047">
    <property type="entry name" value="TWO-COMPONENT HISTIDINE PROTEIN KINASE"/>
    <property type="match status" value="1"/>
</dbReference>
<gene>
    <name evidence="16" type="ORF">GJB61_14305</name>
</gene>
<keyword evidence="13" id="KW-0812">Transmembrane</keyword>
<feature type="transmembrane region" description="Helical" evidence="13">
    <location>
        <begin position="242"/>
        <end position="259"/>
    </location>
</feature>
<dbReference type="SMART" id="SM00388">
    <property type="entry name" value="HisKA"/>
    <property type="match status" value="1"/>
</dbReference>
<keyword evidence="4" id="KW-1003">Cell membrane</keyword>
<protein>
    <recommendedName>
        <fullName evidence="3">histidine kinase</fullName>
        <ecNumber evidence="3">2.7.13.3</ecNumber>
    </recommendedName>
</protein>
<feature type="transmembrane region" description="Helical" evidence="13">
    <location>
        <begin position="213"/>
        <end position="230"/>
    </location>
</feature>
<reference evidence="16 17" key="1">
    <citation type="submission" date="2019-11" db="EMBL/GenBank/DDBJ databases">
        <title>Paenibacillus monticola sp. nov., a novel PGPR strain isolated from mountain sample in China.</title>
        <authorList>
            <person name="Zhao Q."/>
            <person name="Li H.-P."/>
            <person name="Zhang J.-L."/>
        </authorList>
    </citation>
    <scope>NUCLEOTIDE SEQUENCE [LARGE SCALE GENOMIC DNA]</scope>
    <source>
        <strain evidence="16 17">LC-T2</strain>
    </source>
</reference>
<dbReference type="GO" id="GO:0005886">
    <property type="term" value="C:plasma membrane"/>
    <property type="evidence" value="ECO:0007669"/>
    <property type="project" value="UniProtKB-SubCell"/>
</dbReference>
<evidence type="ECO:0000256" key="1">
    <source>
        <dbReference type="ARBA" id="ARBA00000085"/>
    </source>
</evidence>
<dbReference type="Gene3D" id="3.40.50.2300">
    <property type="match status" value="1"/>
</dbReference>
<dbReference type="InterPro" id="IPR011006">
    <property type="entry name" value="CheY-like_superfamily"/>
</dbReference>
<dbReference type="Gene3D" id="2.60.120.260">
    <property type="entry name" value="Galactose-binding domain-like"/>
    <property type="match status" value="1"/>
</dbReference>
<dbReference type="CDD" id="cd00082">
    <property type="entry name" value="HisKA"/>
    <property type="match status" value="1"/>
</dbReference>
<evidence type="ECO:0000256" key="2">
    <source>
        <dbReference type="ARBA" id="ARBA00004236"/>
    </source>
</evidence>
<dbReference type="PROSITE" id="PS50109">
    <property type="entry name" value="HIS_KIN"/>
    <property type="match status" value="2"/>
</dbReference>
<organism evidence="16 17">
    <name type="scientific">Paenibacillus monticola</name>
    <dbReference type="NCBI Taxonomy" id="2666075"/>
    <lineage>
        <taxon>Bacteria</taxon>
        <taxon>Bacillati</taxon>
        <taxon>Bacillota</taxon>
        <taxon>Bacilli</taxon>
        <taxon>Bacillales</taxon>
        <taxon>Paenibacillaceae</taxon>
        <taxon>Paenibacillus</taxon>
    </lineage>
</organism>
<comment type="caution">
    <text evidence="16">The sequence shown here is derived from an EMBL/GenBank/DDBJ whole genome shotgun (WGS) entry which is preliminary data.</text>
</comment>
<dbReference type="Pfam" id="PF00512">
    <property type="entry name" value="HisKA"/>
    <property type="match status" value="1"/>
</dbReference>
<evidence type="ECO:0000313" key="17">
    <source>
        <dbReference type="Proteomes" id="UP000463051"/>
    </source>
</evidence>
<dbReference type="Gene3D" id="1.10.287.130">
    <property type="match status" value="1"/>
</dbReference>
<feature type="transmembrane region" description="Helical" evidence="13">
    <location>
        <begin position="365"/>
        <end position="386"/>
    </location>
</feature>
<evidence type="ECO:0000256" key="6">
    <source>
        <dbReference type="ARBA" id="ARBA00022679"/>
    </source>
</evidence>
<dbReference type="InterPro" id="IPR036890">
    <property type="entry name" value="HATPase_C_sf"/>
</dbReference>
<sequence>MKFFDYRMLAKRSFGLVCICLLAVTLLLPLLRSSAAACSRNNPGIIDLTGCPFDDSLNVNLDGKWEFYWNQLLTPSSINSAAKQDIKYIPVPAVWSSLPHGEEYPRYGAATYKLLVILPSGAQDYALKVSSIRTASIVYVNGERLGRSGQPGLSRQTANPQNAPYIVQFKAPAGRAEIVIQASNFTYTNGGIANSIQVGTSKAILRLEQRNRTYDTIRLSGFAFIGFYFLGQGLQRKEDRSSLELALFCFSFAVYLITHSEKLLFNLIPTISYEWFSKLQIFSTLIGYYSLSSYIYSLFPKLYSRWVLRIIIGTSLIFGIFTLVSQMHYYSQPLDYLLALNMLPIGYAIYVMIRAVLHKEIGSSYLLISIIAIGEFSFSLFANLAYGTNLYSTLPVAAPIFVLTQGLFISTRHAHAYETIKELSQQLERKDKDKDEFLLKISNELRTPLNAIINISLSLFEGSSPAMSSSQREDIRLILGTGRRLAFLVRDILDYEQIRGQRIKLYWKPIDIQSVVNIVIEVFQFLNKKGEIRIKNHIPPGVFIVEADEHRLMQVLYNLLDNALKFTDRGSVVFEAEQVDDYVHLTVTDTGRGIPKERLESIFRDYEQVNEADSLENGGLGLGLAITRKLIELHGGTIKVSSTLGRGSSFTFAIPFSQKGTYWEEPEDRQLLLTPVKSPIESLVDGAAFGESAATVTRTEDVGYYAPRILIVDDDYANLKALTNLLSLENYLISSARSGKEALTILTDERDFDLCILDVMMPEMSGLELCRIIRRTYSPLDLPILMATAGQQLHFNEAAFSAGANDFIHKPYAWSDLKGRVKTLVQLRRSVSDRLDSEISMLRAQIKPHFLYNAINTIIWMSSRDNDKTRQLLYDLSHFLRGSFDFGNQETAVPFEKELELIEAYLSLEQARFGKRLTVQYDIGISEFSLPPLIVQPIVENAVRHGLMEKMDGGTVTLATRRVGDQAVITVSDNGKGMSDDKLASLMKDGYVSTQGEGTGIGLKNINRRLLKQFGQPLQIVRGENGGIEVKITIPWKGELS</sequence>
<keyword evidence="6" id="KW-0808">Transferase</keyword>
<evidence type="ECO:0000313" key="16">
    <source>
        <dbReference type="EMBL" id="MRN54155.1"/>
    </source>
</evidence>
<dbReference type="SUPFAM" id="SSF47384">
    <property type="entry name" value="Homodimeric domain of signal transducing histidine kinase"/>
    <property type="match status" value="1"/>
</dbReference>
<dbReference type="RefSeq" id="WP_154119162.1">
    <property type="nucleotide sequence ID" value="NZ_WJXB01000004.1"/>
</dbReference>
<dbReference type="AlphaFoldDB" id="A0A7X2H655"/>
<feature type="domain" description="Response regulatory" evidence="15">
    <location>
        <begin position="708"/>
        <end position="825"/>
    </location>
</feature>
<dbReference type="SMART" id="SM00448">
    <property type="entry name" value="REC"/>
    <property type="match status" value="1"/>
</dbReference>
<evidence type="ECO:0000256" key="5">
    <source>
        <dbReference type="ARBA" id="ARBA00022553"/>
    </source>
</evidence>
<dbReference type="GO" id="GO:0005524">
    <property type="term" value="F:ATP binding"/>
    <property type="evidence" value="ECO:0007669"/>
    <property type="project" value="UniProtKB-KW"/>
</dbReference>
<keyword evidence="7" id="KW-0547">Nucleotide-binding</keyword>
<dbReference type="SMART" id="SM00387">
    <property type="entry name" value="HATPase_c"/>
    <property type="match status" value="2"/>
</dbReference>
<evidence type="ECO:0000256" key="7">
    <source>
        <dbReference type="ARBA" id="ARBA00022741"/>
    </source>
</evidence>
<dbReference type="PANTHER" id="PTHR43047:SF72">
    <property type="entry name" value="OSMOSENSING HISTIDINE PROTEIN KINASE SLN1"/>
    <property type="match status" value="1"/>
</dbReference>
<keyword evidence="8" id="KW-0418">Kinase</keyword>
<evidence type="ECO:0000259" key="15">
    <source>
        <dbReference type="PROSITE" id="PS50110"/>
    </source>
</evidence>
<dbReference type="GO" id="GO:0009927">
    <property type="term" value="F:histidine phosphotransfer kinase activity"/>
    <property type="evidence" value="ECO:0007669"/>
    <property type="project" value="TreeGrafter"/>
</dbReference>
<dbReference type="Proteomes" id="UP000463051">
    <property type="component" value="Unassembled WGS sequence"/>
</dbReference>
<dbReference type="InterPro" id="IPR005467">
    <property type="entry name" value="His_kinase_dom"/>
</dbReference>
<evidence type="ECO:0000259" key="14">
    <source>
        <dbReference type="PROSITE" id="PS50109"/>
    </source>
</evidence>
<feature type="transmembrane region" description="Helical" evidence="13">
    <location>
        <begin position="306"/>
        <end position="324"/>
    </location>
</feature>
<evidence type="ECO:0000256" key="9">
    <source>
        <dbReference type="ARBA" id="ARBA00022840"/>
    </source>
</evidence>
<dbReference type="Pfam" id="PF07695">
    <property type="entry name" value="7TMR-DISM_7TM"/>
    <property type="match status" value="1"/>
</dbReference>
<dbReference type="EMBL" id="WJXB01000004">
    <property type="protein sequence ID" value="MRN54155.1"/>
    <property type="molecule type" value="Genomic_DNA"/>
</dbReference>
<keyword evidence="9" id="KW-0067">ATP-binding</keyword>
<keyword evidence="10" id="KW-0902">Two-component regulatory system</keyword>
<keyword evidence="17" id="KW-1185">Reference proteome</keyword>
<dbReference type="PRINTS" id="PR00344">
    <property type="entry name" value="BCTRLSENSOR"/>
</dbReference>
<dbReference type="SUPFAM" id="SSF49785">
    <property type="entry name" value="Galactose-binding domain-like"/>
    <property type="match status" value="1"/>
</dbReference>
<keyword evidence="13" id="KW-1133">Transmembrane helix</keyword>
<evidence type="ECO:0000256" key="10">
    <source>
        <dbReference type="ARBA" id="ARBA00023012"/>
    </source>
</evidence>
<dbReference type="InterPro" id="IPR004358">
    <property type="entry name" value="Sig_transdc_His_kin-like_C"/>
</dbReference>
<feature type="transmembrane region" description="Helical" evidence="13">
    <location>
        <begin position="336"/>
        <end position="353"/>
    </location>
</feature>
<feature type="transmembrane region" description="Helical" evidence="13">
    <location>
        <begin position="279"/>
        <end position="299"/>
    </location>
</feature>
<dbReference type="GO" id="GO:0000155">
    <property type="term" value="F:phosphorelay sensor kinase activity"/>
    <property type="evidence" value="ECO:0007669"/>
    <property type="project" value="InterPro"/>
</dbReference>
<evidence type="ECO:0000256" key="3">
    <source>
        <dbReference type="ARBA" id="ARBA00012438"/>
    </source>
</evidence>
<keyword evidence="11 13" id="KW-0472">Membrane</keyword>
<evidence type="ECO:0000256" key="13">
    <source>
        <dbReference type="SAM" id="Phobius"/>
    </source>
</evidence>
<dbReference type="PROSITE" id="PS50110">
    <property type="entry name" value="RESPONSE_REGULATORY"/>
    <property type="match status" value="1"/>
</dbReference>
<dbReference type="InterPro" id="IPR003661">
    <property type="entry name" value="HisK_dim/P_dom"/>
</dbReference>
<dbReference type="Gene3D" id="3.30.565.10">
    <property type="entry name" value="Histidine kinase-like ATPase, C-terminal domain"/>
    <property type="match status" value="2"/>
</dbReference>
<name>A0A7X2H655_9BACL</name>
<evidence type="ECO:0000256" key="11">
    <source>
        <dbReference type="ARBA" id="ARBA00023136"/>
    </source>
</evidence>
<comment type="subcellular location">
    <subcellularLocation>
        <location evidence="2">Cell membrane</location>
    </subcellularLocation>
</comment>
<evidence type="ECO:0000256" key="4">
    <source>
        <dbReference type="ARBA" id="ARBA00022475"/>
    </source>
</evidence>
<evidence type="ECO:0000256" key="12">
    <source>
        <dbReference type="PROSITE-ProRule" id="PRU00169"/>
    </source>
</evidence>
<dbReference type="Pfam" id="PF00072">
    <property type="entry name" value="Response_reg"/>
    <property type="match status" value="1"/>
</dbReference>
<dbReference type="InterPro" id="IPR001789">
    <property type="entry name" value="Sig_transdc_resp-reg_receiver"/>
</dbReference>
<dbReference type="Pfam" id="PF02518">
    <property type="entry name" value="HATPase_c"/>
    <property type="match status" value="2"/>
</dbReference>
<evidence type="ECO:0000256" key="8">
    <source>
        <dbReference type="ARBA" id="ARBA00022777"/>
    </source>
</evidence>
<dbReference type="InterPro" id="IPR036097">
    <property type="entry name" value="HisK_dim/P_sf"/>
</dbReference>
<dbReference type="EC" id="2.7.13.3" evidence="3"/>
<dbReference type="Pfam" id="PF06580">
    <property type="entry name" value="His_kinase"/>
    <property type="match status" value="1"/>
</dbReference>
<dbReference type="SUPFAM" id="SSF52172">
    <property type="entry name" value="CheY-like"/>
    <property type="match status" value="1"/>
</dbReference>
<comment type="catalytic activity">
    <reaction evidence="1">
        <text>ATP + protein L-histidine = ADP + protein N-phospho-L-histidine.</text>
        <dbReference type="EC" id="2.7.13.3"/>
    </reaction>
</comment>
<dbReference type="FunFam" id="3.30.565.10:FF:000023">
    <property type="entry name" value="PAS domain-containing sensor histidine kinase"/>
    <property type="match status" value="1"/>
</dbReference>
<dbReference type="InterPro" id="IPR010559">
    <property type="entry name" value="Sig_transdc_His_kin_internal"/>
</dbReference>
<dbReference type="InterPro" id="IPR003594">
    <property type="entry name" value="HATPase_dom"/>
</dbReference>
<feature type="domain" description="Histidine kinase" evidence="14">
    <location>
        <begin position="440"/>
        <end position="658"/>
    </location>
</feature>
<dbReference type="CDD" id="cd17574">
    <property type="entry name" value="REC_OmpR"/>
    <property type="match status" value="1"/>
</dbReference>